<evidence type="ECO:0000259" key="3">
    <source>
        <dbReference type="Pfam" id="PF03159"/>
    </source>
</evidence>
<sequence length="764" mass="85292">MGLKEVKFIDWFQGKFPHASRVIARHEGAHFDSVFIDVNCILHPAMRAAKNESMFVKKLYTILDKTLSQFIPDRICYLSVDGPAPLAKLLTQKARRASKGSSGKPNHMSTLQVTPGCPFMLRLEQYLSYYTVRYLQHRRSQGISPDLKFVIDHSNNPGEGESKIIENVVQQASNIRGRPCAILSMDSDAIIQAITLGMPNVFVVRKDAPQNPIVVISIDKFMRSLEGMFPGEANRTRLDFCALCLFRGNDYLRGLFVGLEKLWLAYLYTRLVDPAIQTRGSAKYLIDANLKTFDLFFLKQLILNSYKDNKSLNIPDNLTPQPVQQQQKEQEQQQQTSLKRDPEEALEESEQEEYANASDMESQDGDSIGSDDETGGNIDATGSGSDIENSADQENKPYSVKDYLEGVLWNLEMYCSGVCPDVSFTYRFRTAPPRRAIVTYVDTIAQKKPYQTLSPSSTKKLVSLLPIDRAGAYLPESMALVHSSIVPGDTKNLVHEEMMVIEETVHGIIQVLANSHKPQDVKVSQELYGLYNTRSPYIWTRVRVVRPRTPKSTTPPSPSVIIDALQNLSISAESNNASQQGRFVDLECQQDIICTLTKVLPSAAQTGQSNRVPAIVVQWAVDLRQTDITSQVTRPSAPWSFFSLRQSRFGRPGPGQQQQHRPRQLQHQQHPHQQQGRTNDPDTRKPQTARRATQPTLSVDSSGQPGRRSTRPSVSTPAPVSPIPAAQVPSATATAATSAHNGNQRNSRRKPGVQQQDKRAVEGN</sequence>
<reference evidence="4" key="1">
    <citation type="journal article" date="2020" name="Fungal Divers.">
        <title>Resolving the Mortierellaceae phylogeny through synthesis of multi-gene phylogenetics and phylogenomics.</title>
        <authorList>
            <person name="Vandepol N."/>
            <person name="Liber J."/>
            <person name="Desiro A."/>
            <person name="Na H."/>
            <person name="Kennedy M."/>
            <person name="Barry K."/>
            <person name="Grigoriev I.V."/>
            <person name="Miller A.N."/>
            <person name="O'Donnell K."/>
            <person name="Stajich J.E."/>
            <person name="Bonito G."/>
        </authorList>
    </citation>
    <scope>NUCLEOTIDE SEQUENCE</scope>
    <source>
        <strain evidence="4">NRRL 28262</strain>
    </source>
</reference>
<dbReference type="PANTHER" id="PTHR12341">
    <property type="entry name" value="5'-&gt;3' EXORIBONUCLEASE"/>
    <property type="match status" value="1"/>
</dbReference>
<organism evidence="4 5">
    <name type="scientific">Linnemannia exigua</name>
    <dbReference type="NCBI Taxonomy" id="604196"/>
    <lineage>
        <taxon>Eukaryota</taxon>
        <taxon>Fungi</taxon>
        <taxon>Fungi incertae sedis</taxon>
        <taxon>Mucoromycota</taxon>
        <taxon>Mortierellomycotina</taxon>
        <taxon>Mortierellomycetes</taxon>
        <taxon>Mortierellales</taxon>
        <taxon>Mortierellaceae</taxon>
        <taxon>Linnemannia</taxon>
    </lineage>
</organism>
<protein>
    <recommendedName>
        <fullName evidence="3">Xrn1 N-terminal domain-containing protein</fullName>
    </recommendedName>
</protein>
<dbReference type="GO" id="GO:0004534">
    <property type="term" value="F:5'-3' RNA exonuclease activity"/>
    <property type="evidence" value="ECO:0007669"/>
    <property type="project" value="TreeGrafter"/>
</dbReference>
<proteinExistence type="inferred from homology"/>
<name>A0AAD4DCA7_9FUNG</name>
<comment type="caution">
    <text evidence="4">The sequence shown here is derived from an EMBL/GenBank/DDBJ whole genome shotgun (WGS) entry which is preliminary data.</text>
</comment>
<dbReference type="InterPro" id="IPR027073">
    <property type="entry name" value="5_3_exoribonuclease"/>
</dbReference>
<evidence type="ECO:0000313" key="4">
    <source>
        <dbReference type="EMBL" id="KAG0272999.1"/>
    </source>
</evidence>
<dbReference type="EMBL" id="JAAAIL010000818">
    <property type="protein sequence ID" value="KAG0272999.1"/>
    <property type="molecule type" value="Genomic_DNA"/>
</dbReference>
<feature type="region of interest" description="Disordered" evidence="2">
    <location>
        <begin position="313"/>
        <end position="394"/>
    </location>
</feature>
<feature type="compositionally biased region" description="Low complexity" evidence="2">
    <location>
        <begin position="320"/>
        <end position="335"/>
    </location>
</feature>
<feature type="compositionally biased region" description="Acidic residues" evidence="2">
    <location>
        <begin position="344"/>
        <end position="353"/>
    </location>
</feature>
<dbReference type="Pfam" id="PF03159">
    <property type="entry name" value="XRN_N"/>
    <property type="match status" value="2"/>
</dbReference>
<feature type="domain" description="Xrn1 N-terminal" evidence="3">
    <location>
        <begin position="7"/>
        <end position="99"/>
    </location>
</feature>
<feature type="compositionally biased region" description="Acidic residues" evidence="2">
    <location>
        <begin position="361"/>
        <end position="374"/>
    </location>
</feature>
<dbReference type="AlphaFoldDB" id="A0AAD4DCA7"/>
<feature type="region of interest" description="Disordered" evidence="2">
    <location>
        <begin position="645"/>
        <end position="764"/>
    </location>
</feature>
<evidence type="ECO:0000313" key="5">
    <source>
        <dbReference type="Proteomes" id="UP001194580"/>
    </source>
</evidence>
<dbReference type="Gene3D" id="3.40.50.12390">
    <property type="match status" value="1"/>
</dbReference>
<dbReference type="PANTHER" id="PTHR12341:SF7">
    <property type="entry name" value="5'-3' EXORIBONUCLEASE 1"/>
    <property type="match status" value="1"/>
</dbReference>
<comment type="similarity">
    <text evidence="1">Belongs to the 5'-3' exonuclease family.</text>
</comment>
<dbReference type="Proteomes" id="UP001194580">
    <property type="component" value="Unassembled WGS sequence"/>
</dbReference>
<dbReference type="GO" id="GO:0003723">
    <property type="term" value="F:RNA binding"/>
    <property type="evidence" value="ECO:0007669"/>
    <property type="project" value="TreeGrafter"/>
</dbReference>
<accession>A0AAD4DCA7</accession>
<dbReference type="GO" id="GO:0000956">
    <property type="term" value="P:nuclear-transcribed mRNA catabolic process"/>
    <property type="evidence" value="ECO:0007669"/>
    <property type="project" value="TreeGrafter"/>
</dbReference>
<feature type="compositionally biased region" description="Polar residues" evidence="2">
    <location>
        <begin position="380"/>
        <end position="392"/>
    </location>
</feature>
<feature type="domain" description="Xrn1 N-terminal" evidence="3">
    <location>
        <begin position="105"/>
        <end position="206"/>
    </location>
</feature>
<gene>
    <name evidence="4" type="ORF">BGZ95_011189</name>
</gene>
<evidence type="ECO:0000256" key="2">
    <source>
        <dbReference type="SAM" id="MobiDB-lite"/>
    </source>
</evidence>
<feature type="non-terminal residue" evidence="4">
    <location>
        <position position="1"/>
    </location>
</feature>
<feature type="compositionally biased region" description="Low complexity" evidence="2">
    <location>
        <begin position="730"/>
        <end position="739"/>
    </location>
</feature>
<keyword evidence="5" id="KW-1185">Reference proteome</keyword>
<dbReference type="InterPro" id="IPR004859">
    <property type="entry name" value="Xrn1_N"/>
</dbReference>
<feature type="compositionally biased region" description="Polar residues" evidence="2">
    <location>
        <begin position="690"/>
        <end position="704"/>
    </location>
</feature>
<feature type="compositionally biased region" description="Low complexity" evidence="2">
    <location>
        <begin position="650"/>
        <end position="677"/>
    </location>
</feature>
<evidence type="ECO:0000256" key="1">
    <source>
        <dbReference type="ARBA" id="ARBA00038299"/>
    </source>
</evidence>
<dbReference type="GO" id="GO:0005634">
    <property type="term" value="C:nucleus"/>
    <property type="evidence" value="ECO:0007669"/>
    <property type="project" value="TreeGrafter"/>
</dbReference>